<reference evidence="2" key="1">
    <citation type="submission" date="2018-02" db="EMBL/GenBank/DDBJ databases">
        <title>Rhizophora mucronata_Transcriptome.</title>
        <authorList>
            <person name="Meera S.P."/>
            <person name="Sreeshan A."/>
            <person name="Augustine A."/>
        </authorList>
    </citation>
    <scope>NUCLEOTIDE SEQUENCE</scope>
    <source>
        <tissue evidence="2">Leaf</tissue>
    </source>
</reference>
<sequence>MPNRKPHRRLLALRSKLGQQPPKLGGLRNRVRPRLTWREGRPDLRSDRLLRPRPGKPNSGHPPVRRHSERSPLDSVPEQHAHKAQA</sequence>
<feature type="compositionally biased region" description="Basic and acidic residues" evidence="1">
    <location>
        <begin position="69"/>
        <end position="86"/>
    </location>
</feature>
<proteinExistence type="predicted"/>
<dbReference type="EMBL" id="GGEC01003971">
    <property type="protein sequence ID" value="MBW84454.1"/>
    <property type="molecule type" value="Transcribed_RNA"/>
</dbReference>
<name>A0A2P2ITD2_RHIMU</name>
<organism evidence="2">
    <name type="scientific">Rhizophora mucronata</name>
    <name type="common">Asiatic mangrove</name>
    <dbReference type="NCBI Taxonomy" id="61149"/>
    <lineage>
        <taxon>Eukaryota</taxon>
        <taxon>Viridiplantae</taxon>
        <taxon>Streptophyta</taxon>
        <taxon>Embryophyta</taxon>
        <taxon>Tracheophyta</taxon>
        <taxon>Spermatophyta</taxon>
        <taxon>Magnoliopsida</taxon>
        <taxon>eudicotyledons</taxon>
        <taxon>Gunneridae</taxon>
        <taxon>Pentapetalae</taxon>
        <taxon>rosids</taxon>
        <taxon>fabids</taxon>
        <taxon>Malpighiales</taxon>
        <taxon>Rhizophoraceae</taxon>
        <taxon>Rhizophora</taxon>
    </lineage>
</organism>
<feature type="region of interest" description="Disordered" evidence="1">
    <location>
        <begin position="14"/>
        <end position="86"/>
    </location>
</feature>
<protein>
    <submittedName>
        <fullName evidence="2">Uncharacterized protein</fullName>
    </submittedName>
</protein>
<feature type="compositionally biased region" description="Basic and acidic residues" evidence="1">
    <location>
        <begin position="36"/>
        <end position="50"/>
    </location>
</feature>
<dbReference type="AlphaFoldDB" id="A0A2P2ITD2"/>
<accession>A0A2P2ITD2</accession>
<evidence type="ECO:0000256" key="1">
    <source>
        <dbReference type="SAM" id="MobiDB-lite"/>
    </source>
</evidence>
<dbReference type="EMBL" id="GGEC01003972">
    <property type="protein sequence ID" value="MBW84455.1"/>
    <property type="molecule type" value="Transcribed_RNA"/>
</dbReference>
<evidence type="ECO:0000313" key="2">
    <source>
        <dbReference type="EMBL" id="MBW84454.1"/>
    </source>
</evidence>